<dbReference type="Gene3D" id="1.10.287.1490">
    <property type="match status" value="1"/>
</dbReference>
<feature type="compositionally biased region" description="Basic and acidic residues" evidence="2">
    <location>
        <begin position="2260"/>
        <end position="2271"/>
    </location>
</feature>
<feature type="region of interest" description="Disordered" evidence="2">
    <location>
        <begin position="2436"/>
        <end position="2459"/>
    </location>
</feature>
<feature type="compositionally biased region" description="Basic and acidic residues" evidence="2">
    <location>
        <begin position="2444"/>
        <end position="2459"/>
    </location>
</feature>
<feature type="coiled-coil region" evidence="1">
    <location>
        <begin position="1396"/>
        <end position="1563"/>
    </location>
</feature>
<dbReference type="EMBL" id="JABMIG020000003">
    <property type="protein sequence ID" value="KAL3805377.1"/>
    <property type="molecule type" value="Genomic_DNA"/>
</dbReference>
<protein>
    <recommendedName>
        <fullName evidence="5">PDZ domain-containing protein</fullName>
    </recommendedName>
</protein>
<feature type="coiled-coil region" evidence="1">
    <location>
        <begin position="2290"/>
        <end position="2324"/>
    </location>
</feature>
<reference evidence="3 4" key="1">
    <citation type="journal article" date="2020" name="G3 (Bethesda)">
        <title>Improved Reference Genome for Cyclotella cryptica CCMP332, a Model for Cell Wall Morphogenesis, Salinity Adaptation, and Lipid Production in Diatoms (Bacillariophyta).</title>
        <authorList>
            <person name="Roberts W.R."/>
            <person name="Downey K.M."/>
            <person name="Ruck E.C."/>
            <person name="Traller J.C."/>
            <person name="Alverson A.J."/>
        </authorList>
    </citation>
    <scope>NUCLEOTIDE SEQUENCE [LARGE SCALE GENOMIC DNA]</scope>
    <source>
        <strain evidence="3 4">CCMP332</strain>
    </source>
</reference>
<feature type="coiled-coil region" evidence="1">
    <location>
        <begin position="3013"/>
        <end position="3114"/>
    </location>
</feature>
<organism evidence="3 4">
    <name type="scientific">Cyclotella cryptica</name>
    <dbReference type="NCBI Taxonomy" id="29204"/>
    <lineage>
        <taxon>Eukaryota</taxon>
        <taxon>Sar</taxon>
        <taxon>Stramenopiles</taxon>
        <taxon>Ochrophyta</taxon>
        <taxon>Bacillariophyta</taxon>
        <taxon>Coscinodiscophyceae</taxon>
        <taxon>Thalassiosirophycidae</taxon>
        <taxon>Stephanodiscales</taxon>
        <taxon>Stephanodiscaceae</taxon>
        <taxon>Cyclotella</taxon>
    </lineage>
</organism>
<feature type="region of interest" description="Disordered" evidence="2">
    <location>
        <begin position="102"/>
        <end position="122"/>
    </location>
</feature>
<feature type="coiled-coil region" evidence="1">
    <location>
        <begin position="1787"/>
        <end position="1870"/>
    </location>
</feature>
<feature type="region of interest" description="Disordered" evidence="2">
    <location>
        <begin position="1"/>
        <end position="75"/>
    </location>
</feature>
<feature type="coiled-coil region" evidence="1">
    <location>
        <begin position="1086"/>
        <end position="1166"/>
    </location>
</feature>
<sequence>MNRRDSKAPTPLKRSFGTKLSANSPLPPRSRNDANKNRAAAAANQFVDDTVNAAVGRVSTQNGRQGGQPRKLYAKSPKAATIIEARSVEKTLERGQLNSALKRAGDQQDNGDTAGATPTQTPVSKLLAFSETPSDSFQIYTATPLSNDSTAANVDSARRETAPISTLFQYSTLDATSPSFIRSKEQSNSEVADSSPQPKNLLTAYATQQLRQTTAHHDHEASHATMQSSPEIMSPDSTASVAPPTLSMLYQPVVQPQNIASPTGSIISTSTTHTTASNLFAQHHNSFISPHGIANSMGPNEYAILFPPGPLPLELEGVVQNSHGGMSMGCCVSKILNGFDIDNLQYIRGSSSNSNGADAPTIQPNDLLISLNSISILSRPYSTIISLLQQYESYPKTIVFRSLDKVWKSQFKSRTMRNVRSGKRVETAMDLESMERDLFSWVETPTRVVNNERNEAKKNETQRSGFSKKMEGIIEDVTIVDATASSSWTTPLRQKASQLFSPSNVKKVARSTPTPIKPRKESNASTVKKTNLRKKSAETPGKKKLQQIGQVLVGEDANDNQSFERILRLKKEVLKELHSIRLALIKGNNHSVNNSIAAVPLGTENGTIVKDKDGLPPVSREMLLKEAKDLRNRLGLDGPFIERFVDMQMMLQQEITKSSSLEDEVQRLSEPSKMAEELQQKLDKAYEAMKLSTDEHAAKEKEFSTLKSDLEAEKTDLIAKLRIASDRIAEKEEEFVKMKSNLEALLEEETGKSQAAEALLEETLQSKSQQEKIISSLEEEAHRKQKLLEESEATSDLQKKELYRLRTKIDDLESQNEILKRDAERTNADSAKTCKTWSEREAVLLSMIEQQRHDFDSERSNFQQREEFLNAQVRNLESLLEQEKLSSSTACLAQNDEIASLEKQIAKLTAERDDVVNRLEQTISEKDAAMDELQTESLRRINKLETERDSALNSLQEAKSSFSEKETALIIEKEERDTRINDLSEQIERHEDVVRDLQGEIRRQSVAKENQDVIIQDLNGEIQRLGKSADEQNVIKAILSENLSKHIAASEEGYVNLDELSELLQLKLKDFSDRISKSRDDCHALYESFKCNEAKLQSQLEIQERQLAEKEASLQNAALNIAQLENKLVQVAAELENCLIREQNAARHLEAERTKFHTQNEALEKALLASEQLHVKNVELTQSVKSLQTERLLSISELEAHRDDALKMLEDARISASEKEAAAMSIQTQMSQSLSQLETELDQAKLLMSQKEAAWIQEKGNFEGRIKDLTEQIEDISVSKRSDDKSVQELQEVIKGNEDIIEKQRVVKRILADNFSKYIAASEGEFVKLDALKKSVEHKLNDFCGRIARSKADCRTAVSTFHDNDVELQSRIYLQERLKIMSENSDKYESKISQIASELERSLTREQNLATDLKDARRDLSRQSDALHEMVSSKEKLEAKNSELIALVESLETERSQLIGHIQLLELEISEDSVSYKNQETKLNSMSSALEENELHLLQLKSEKQQLEIRLSTEEKKRSEMEGTLHDEISRQKSAAANHFALINELESRVKLMSWKLEDKEKSYASGREEFELKLEQKNCAIDYCKRSLSHVYDELTTAQSELSCFKYYEMEIESLHLLSTLSLRRTNAKLEKSIAVLRQRCLVSETKCSNADNKLRLTLSSLQEKEDKLSFLISEFDEMRAKATDLALEVQVVKEDRNTFKKSCTAREDQFREKLLEKENQIKVLRDDLDLKLAGAASEMEAMAFEHQGAINALTAQLAATETKASATVSHPKFFKSNIESADQLLDQGDANIQSISAECERLENQICDLTCLLERSQTDCKAYQSELSRAVAERNDLTSKLEASRSELKSNVLEIKELNERIQKLIVEQHAREKGTANERCQLEAENVEVAENIASITCDLRKTNSSGCDLRLYIDELRTDSNEERKDSTLLRNQNEILRETIEDLSIQLNQSTRDKKILEMIKNEHVNEISLLESSKEILSTKMNQLESEAQRKDASFCVEKKQLAKEVASMVQQIAALKSQNEELITTVETLKSVTRSAGTATTSLIPKRDRKQIEVDTLTHQIQQREHLSQDQSCDLHFQLEQINHLRHSLQLKEKEVSMLNDKVGKLNNQVDELKRDHVASAGSLRCQLLQFLETTELDDEDLKAHKLEPEKWLEEDTIRAKEVVSLSNGHQVDLERTINFLISFMKELTNETPRSIEAKEADVSSLTSLQDDLKMNIKHTTKELIASMIEKDRALFELLAEKKKLEETIETLRKEQRGGEKGSEISRLTAEMESVKSSSQATIAQLNAEHQSSVDARNEAEKEISTLRHDLATERSAHQDDLAEMKLLRSKLQEAASSSDSLRSEVKHTEHLLRERESEISRLTAEMESVKSSLQATIAKLNAEHQSLVDARNEAEKENSTLRHDLATERSAHQDYLAELEVLRSKLQEAASSSDSLRSEVKHTEHLLRERESEISRLTAEMESVKSSSQATIAQLNAEHQSSVDARNEAEKEISTLRHDLATERSAHQDDLAEMEVLRSKLQEAMGWSDSFRSEVKDTEELLRERESEISRLTAEMESVKSSSQATIAQLNAEHQSSVDARNEAEKEISTLRHDLASERSAHQDDLAEMEVLRSKLQEAASSSDSLRDGICHRFYEAKTSNYRSIICELNQILSSYANVSCIDETIPNNPCTNEICVFDQEPTLKISELYTRLHQKDQVLNQQCGKISRLLADLAITRDELISSQAEARCLKEIEASCRSERILLRREISNILGGPLTTSVDTHDSPSHIHNQLLHFVECELRDLCTLNNIEWIDNECLPSQTELISAMLRSLKMISAGKHESHQIPLDKTPGRQKVRGFLSHTDNAEERIVDLSNKFESELQCRELVEDKVRMIQRSLTDEKERVSSLQQILQEKDTELDSMSKRYLQMEDRYKNLQLKYDNANTEINSCQELAVELKKIIIEKNSEIQAKEGLLLTLQYKLDDIMARSDEDLMLNSTDELGDAQAYSTCAQSEVSGREHSFKHEELIGEVARLQEKIIHLNQDMSQQSAMHQALVDGLETKCQMLTEEIDESREYISSLEDVKEKLKENRDFLTKDCEAKARIIMDLELAVTILKKQKACAEEDNRIIIAEISKLTAAVISNAPLVEGFSIDIQAPLSWSVNLQYIGDFLRFALPSRQVVACADAITPKARGRGSTMTLEDSSEMADILATMKNALASPRLTPLKHEDTKSDDDDDDLYHDLVRAVGQLERLSNKFEECQEQWKGKESRLQTDIDDLRHQVHVLISNLESEQAWRQRLIMTVSKNLQYRRHMRVLRRAFSQARLKMHMNIVKDMAKELLQTRKKVLLLKSHIQGSVS</sequence>
<evidence type="ECO:0000256" key="2">
    <source>
        <dbReference type="SAM" id="MobiDB-lite"/>
    </source>
</evidence>
<feature type="coiled-coil region" evidence="1">
    <location>
        <begin position="675"/>
        <end position="829"/>
    </location>
</feature>
<name>A0ABD3QYK6_9STRA</name>
<feature type="compositionally biased region" description="Polar residues" evidence="2">
    <location>
        <begin position="107"/>
        <end position="122"/>
    </location>
</feature>
<accession>A0ABD3QYK6</accession>
<proteinExistence type="predicted"/>
<feature type="compositionally biased region" description="Polar residues" evidence="2">
    <location>
        <begin position="224"/>
        <end position="240"/>
    </location>
</feature>
<keyword evidence="1" id="KW-0175">Coiled coil</keyword>
<evidence type="ECO:0000313" key="3">
    <source>
        <dbReference type="EMBL" id="KAL3805377.1"/>
    </source>
</evidence>
<feature type="coiled-coil region" evidence="1">
    <location>
        <begin position="2887"/>
        <end position="2942"/>
    </location>
</feature>
<dbReference type="Proteomes" id="UP001516023">
    <property type="component" value="Unassembled WGS sequence"/>
</dbReference>
<keyword evidence="4" id="KW-1185">Reference proteome</keyword>
<feature type="region of interest" description="Disordered" evidence="2">
    <location>
        <begin position="2260"/>
        <end position="2289"/>
    </location>
</feature>
<dbReference type="PANTHER" id="PTHR23159">
    <property type="entry name" value="CENTROSOMAL PROTEIN 2"/>
    <property type="match status" value="1"/>
</dbReference>
<feature type="coiled-coil region" evidence="1">
    <location>
        <begin position="1938"/>
        <end position="2039"/>
    </location>
</feature>
<feature type="coiled-coil region" evidence="1">
    <location>
        <begin position="859"/>
        <end position="1000"/>
    </location>
</feature>
<feature type="region of interest" description="Disordered" evidence="2">
    <location>
        <begin position="499"/>
        <end position="543"/>
    </location>
</feature>
<evidence type="ECO:0008006" key="5">
    <source>
        <dbReference type="Google" id="ProtNLM"/>
    </source>
</evidence>
<gene>
    <name evidence="3" type="ORF">HJC23_009084</name>
</gene>
<feature type="region of interest" description="Disordered" evidence="2">
    <location>
        <begin position="210"/>
        <end position="240"/>
    </location>
</feature>
<feature type="coiled-coil region" evidence="1">
    <location>
        <begin position="2096"/>
        <end position="2123"/>
    </location>
</feature>
<evidence type="ECO:0000256" key="1">
    <source>
        <dbReference type="SAM" id="Coils"/>
    </source>
</evidence>
<comment type="caution">
    <text evidence="3">The sequence shown here is derived from an EMBL/GenBank/DDBJ whole genome shotgun (WGS) entry which is preliminary data.</text>
</comment>
<evidence type="ECO:0000313" key="4">
    <source>
        <dbReference type="Proteomes" id="UP001516023"/>
    </source>
</evidence>
<dbReference type="PANTHER" id="PTHR23159:SF31">
    <property type="entry name" value="CENTROSOME-ASSOCIATED PROTEIN CEP250 ISOFORM X1"/>
    <property type="match status" value="1"/>
</dbReference>
<feature type="coiled-coil region" evidence="1">
    <location>
        <begin position="2543"/>
        <end position="2609"/>
    </location>
</feature>